<dbReference type="EMBL" id="UYSU01033010">
    <property type="protein sequence ID" value="VDL91199.1"/>
    <property type="molecule type" value="Genomic_DNA"/>
</dbReference>
<dbReference type="WBParaSite" id="SSLN_0000496901-mRNA-1">
    <property type="protein sequence ID" value="SSLN_0000496901-mRNA-1"/>
    <property type="gene ID" value="SSLN_0000496901"/>
</dbReference>
<evidence type="ECO:0000256" key="1">
    <source>
        <dbReference type="SAM" id="MobiDB-lite"/>
    </source>
</evidence>
<name>A0A183SKR6_SCHSO</name>
<organism evidence="4">
    <name type="scientific">Schistocephalus solidus</name>
    <name type="common">Tapeworm</name>
    <dbReference type="NCBI Taxonomy" id="70667"/>
    <lineage>
        <taxon>Eukaryota</taxon>
        <taxon>Metazoa</taxon>
        <taxon>Spiralia</taxon>
        <taxon>Lophotrochozoa</taxon>
        <taxon>Platyhelminthes</taxon>
        <taxon>Cestoda</taxon>
        <taxon>Eucestoda</taxon>
        <taxon>Diphyllobothriidea</taxon>
        <taxon>Diphyllobothriidae</taxon>
        <taxon>Schistocephalus</taxon>
    </lineage>
</organism>
<evidence type="ECO:0000313" key="4">
    <source>
        <dbReference type="WBParaSite" id="SSLN_0000496901-mRNA-1"/>
    </source>
</evidence>
<evidence type="ECO:0000313" key="3">
    <source>
        <dbReference type="Proteomes" id="UP000275846"/>
    </source>
</evidence>
<sequence>MHEYQSSVRRLELESEALTHSAQMGHVFNFDADEILGRGEDHTSRQINEAWMSTDRSVNRHLNLPAPYMDLRTPLTGDRQGVKESALPIISATNEDGVGSSRGKRPADSNTACQRGR</sequence>
<evidence type="ECO:0000313" key="2">
    <source>
        <dbReference type="EMBL" id="VDL91199.1"/>
    </source>
</evidence>
<dbReference type="Proteomes" id="UP000275846">
    <property type="component" value="Unassembled WGS sequence"/>
</dbReference>
<gene>
    <name evidence="2" type="ORF">SSLN_LOCUS4814</name>
</gene>
<reference evidence="4" key="1">
    <citation type="submission" date="2016-06" db="UniProtKB">
        <authorList>
            <consortium name="WormBaseParasite"/>
        </authorList>
    </citation>
    <scope>IDENTIFICATION</scope>
</reference>
<protein>
    <submittedName>
        <fullName evidence="2 4">Uncharacterized protein</fullName>
    </submittedName>
</protein>
<feature type="region of interest" description="Disordered" evidence="1">
    <location>
        <begin position="73"/>
        <end position="117"/>
    </location>
</feature>
<dbReference type="AlphaFoldDB" id="A0A183SKR6"/>
<feature type="compositionally biased region" description="Polar residues" evidence="1">
    <location>
        <begin position="108"/>
        <end position="117"/>
    </location>
</feature>
<dbReference type="OrthoDB" id="6304780at2759"/>
<keyword evidence="3" id="KW-1185">Reference proteome</keyword>
<proteinExistence type="predicted"/>
<accession>A0A183SKR6</accession>
<reference evidence="2 3" key="2">
    <citation type="submission" date="2018-11" db="EMBL/GenBank/DDBJ databases">
        <authorList>
            <consortium name="Pathogen Informatics"/>
        </authorList>
    </citation>
    <scope>NUCLEOTIDE SEQUENCE [LARGE SCALE GENOMIC DNA]</scope>
    <source>
        <strain evidence="2 3">NST_G2</strain>
    </source>
</reference>